<evidence type="ECO:0000256" key="1">
    <source>
        <dbReference type="SAM" id="MobiDB-lite"/>
    </source>
</evidence>
<dbReference type="RefSeq" id="WP_012867297.1">
    <property type="nucleotide sequence ID" value="NC_013521.1"/>
</dbReference>
<dbReference type="STRING" id="446469.Sked_23130"/>
<accession>D1BJ34</accession>
<sequence>MPRSIDDVNGAIMRVRDLPFGSARNEVAASLVREVAAEGPQEAHAFALFALTESYAFSDEVEKAYLPFTQSVRLWDARPELFDEHDVHSLFWSFKWMVGNLMSFPTISATQITSTLDDMRRRYRLAGNGLSAVNHLAFQWHHMLGDAELPAAYDRWVTTERDDFSQCPACEPGDRTAYLFEEGRYEEGIRLLESAEEAKASCRSEPADRLSQLQLAYLEVGDAAGAARAHRRGLQTLASSGEMAGAHGRHVQLLARSGNTEAAHRFLSASSTLLTRAETPADRLAYLCAAGTGVSVLRRREPGRSVSFEGVPATTVADLDDWMHAEALALATAFDARGGTTASVDRVLRAWSGDHSELDVDLSVLPGLGGGSQPALGDHGQADTSLPGGTGETATPASGAGVGPDALVSAAESAAARDEPLESARLYAQAADLFVASGEAEAAGFALAEAAALSSALGDVEGAVRTFRSALDQLEAAGTGVEYTGPVVRAYARACAEAGEVEGSWSRLGDAVRAARRETDAARGSVAAVDPGAEGAMAEELAARQHRAQVLAAEHAQLLDTLARAHAAAGLSDEAVTEATQAAEAFAGLSMVQDAAHSFWLAGRLRRADGQLEEAVWLLESATEGFAIARAQAPRAETVGELVEVLTALGRLDEAQELVRRLAG</sequence>
<dbReference type="OrthoDB" id="56388at2"/>
<dbReference type="HOGENOM" id="CLU_418388_0_0_11"/>
<feature type="region of interest" description="Disordered" evidence="1">
    <location>
        <begin position="369"/>
        <end position="404"/>
    </location>
</feature>
<proteinExistence type="predicted"/>
<dbReference type="EMBL" id="CP001819">
    <property type="protein sequence ID" value="ACZ22228.1"/>
    <property type="molecule type" value="Genomic_DNA"/>
</dbReference>
<evidence type="ECO:0008006" key="4">
    <source>
        <dbReference type="Google" id="ProtNLM"/>
    </source>
</evidence>
<dbReference type="Proteomes" id="UP000000322">
    <property type="component" value="Chromosome"/>
</dbReference>
<dbReference type="KEGG" id="ske:Sked_23130"/>
<dbReference type="eggNOG" id="COG0457">
    <property type="taxonomic scope" value="Bacteria"/>
</dbReference>
<gene>
    <name evidence="2" type="ordered locus">Sked_23130</name>
</gene>
<protein>
    <recommendedName>
        <fullName evidence="4">Tetratricopeptide repeat protein</fullName>
    </recommendedName>
</protein>
<dbReference type="InterPro" id="IPR011990">
    <property type="entry name" value="TPR-like_helical_dom_sf"/>
</dbReference>
<reference evidence="2 3" key="1">
    <citation type="journal article" date="2009" name="Stand. Genomic Sci.">
        <title>Complete genome sequence of Sanguibacter keddieii type strain (ST-74).</title>
        <authorList>
            <person name="Ivanova N."/>
            <person name="Sikorski J."/>
            <person name="Sims D."/>
            <person name="Brettin T."/>
            <person name="Detter J.C."/>
            <person name="Han C."/>
            <person name="Lapidus A."/>
            <person name="Copeland A."/>
            <person name="Glavina Del Rio T."/>
            <person name="Nolan M."/>
            <person name="Chen F."/>
            <person name="Lucas S."/>
            <person name="Tice H."/>
            <person name="Cheng J.F."/>
            <person name="Bruce D."/>
            <person name="Goodwin L."/>
            <person name="Pitluck S."/>
            <person name="Pati A."/>
            <person name="Mavromatis K."/>
            <person name="Chen A."/>
            <person name="Palaniappan K."/>
            <person name="D'haeseleer P."/>
            <person name="Chain P."/>
            <person name="Bristow J."/>
            <person name="Eisen J.A."/>
            <person name="Markowitz V."/>
            <person name="Hugenholtz P."/>
            <person name="Goker M."/>
            <person name="Pukall R."/>
            <person name="Klenk H.P."/>
            <person name="Kyrpides N.C."/>
        </authorList>
    </citation>
    <scope>NUCLEOTIDE SEQUENCE [LARGE SCALE GENOMIC DNA]</scope>
    <source>
        <strain evidence="3">ATCC 51767 / DSM 10542 / NCFB 3025 / ST-74</strain>
    </source>
</reference>
<evidence type="ECO:0000313" key="3">
    <source>
        <dbReference type="Proteomes" id="UP000000322"/>
    </source>
</evidence>
<dbReference type="SUPFAM" id="SSF48452">
    <property type="entry name" value="TPR-like"/>
    <property type="match status" value="1"/>
</dbReference>
<keyword evidence="3" id="KW-1185">Reference proteome</keyword>
<name>D1BJ34_SANKS</name>
<organism evidence="2 3">
    <name type="scientific">Sanguibacter keddieii (strain ATCC 51767 / DSM 10542 / NCFB 3025 / ST-74)</name>
    <dbReference type="NCBI Taxonomy" id="446469"/>
    <lineage>
        <taxon>Bacteria</taxon>
        <taxon>Bacillati</taxon>
        <taxon>Actinomycetota</taxon>
        <taxon>Actinomycetes</taxon>
        <taxon>Micrococcales</taxon>
        <taxon>Sanguibacteraceae</taxon>
        <taxon>Sanguibacter</taxon>
    </lineage>
</organism>
<dbReference type="AlphaFoldDB" id="D1BJ34"/>
<evidence type="ECO:0000313" key="2">
    <source>
        <dbReference type="EMBL" id="ACZ22228.1"/>
    </source>
</evidence>